<gene>
    <name evidence="2" type="ORF">Q0812_05640</name>
</gene>
<dbReference type="Pfam" id="PF13302">
    <property type="entry name" value="Acetyltransf_3"/>
    <property type="match status" value="1"/>
</dbReference>
<sequence length="195" mass="21667">MDLPYTAVEGRHVRLEPFSADNREAVRQAINCDPETWNIYGTNGYGEAFSAWWDAALIDLAKGVRHPYAILDARTGEGLGTSSFHQIDPAHRSVEIGYTFLALQARGGPVNPESKRLMLERAFAAGALRVFFQVDARNQRSQAAVAKLGAVREGVLRKHKVTWTGHHRDTVVFSITDEDWPGVRDRLNARLAALS</sequence>
<dbReference type="GO" id="GO:0016740">
    <property type="term" value="F:transferase activity"/>
    <property type="evidence" value="ECO:0007669"/>
    <property type="project" value="UniProtKB-KW"/>
</dbReference>
<proteinExistence type="predicted"/>
<dbReference type="RefSeq" id="WP_302109338.1">
    <property type="nucleotide sequence ID" value="NZ_JAUKTR010000002.1"/>
</dbReference>
<dbReference type="EC" id="2.-.-.-" evidence="2"/>
<accession>A0ABT8SK83</accession>
<dbReference type="SUPFAM" id="SSF55729">
    <property type="entry name" value="Acyl-CoA N-acyltransferases (Nat)"/>
    <property type="match status" value="1"/>
</dbReference>
<dbReference type="InterPro" id="IPR016181">
    <property type="entry name" value="Acyl_CoA_acyltransferase"/>
</dbReference>
<keyword evidence="2" id="KW-0808">Transferase</keyword>
<feature type="domain" description="N-acetyltransferase" evidence="1">
    <location>
        <begin position="13"/>
        <end position="150"/>
    </location>
</feature>
<name>A0ABT8SK83_9CAUL</name>
<comment type="caution">
    <text evidence="2">The sequence shown here is derived from an EMBL/GenBank/DDBJ whole genome shotgun (WGS) entry which is preliminary data.</text>
</comment>
<dbReference type="EMBL" id="JAUKTR010000002">
    <property type="protein sequence ID" value="MDO1558906.1"/>
    <property type="molecule type" value="Genomic_DNA"/>
</dbReference>
<dbReference type="Proteomes" id="UP001169063">
    <property type="component" value="Unassembled WGS sequence"/>
</dbReference>
<protein>
    <submittedName>
        <fullName evidence="2">GNAT family protein</fullName>
        <ecNumber evidence="2">2.-.-.-</ecNumber>
    </submittedName>
</protein>
<dbReference type="InterPro" id="IPR000182">
    <property type="entry name" value="GNAT_dom"/>
</dbReference>
<keyword evidence="3" id="KW-1185">Reference proteome</keyword>
<evidence type="ECO:0000313" key="2">
    <source>
        <dbReference type="EMBL" id="MDO1558906.1"/>
    </source>
</evidence>
<organism evidence="2 3">
    <name type="scientific">Peiella sedimenti</name>
    <dbReference type="NCBI Taxonomy" id="3061083"/>
    <lineage>
        <taxon>Bacteria</taxon>
        <taxon>Pseudomonadati</taxon>
        <taxon>Pseudomonadota</taxon>
        <taxon>Alphaproteobacteria</taxon>
        <taxon>Caulobacterales</taxon>
        <taxon>Caulobacteraceae</taxon>
        <taxon>Peiella</taxon>
    </lineage>
</organism>
<dbReference type="PANTHER" id="PTHR43610:SF1">
    <property type="entry name" value="N-ACETYLTRANSFERASE DOMAIN-CONTAINING PROTEIN"/>
    <property type="match status" value="1"/>
</dbReference>
<dbReference type="PANTHER" id="PTHR43610">
    <property type="entry name" value="BLL6696 PROTEIN"/>
    <property type="match status" value="1"/>
</dbReference>
<evidence type="ECO:0000259" key="1">
    <source>
        <dbReference type="Pfam" id="PF13302"/>
    </source>
</evidence>
<evidence type="ECO:0000313" key="3">
    <source>
        <dbReference type="Proteomes" id="UP001169063"/>
    </source>
</evidence>
<reference evidence="2" key="1">
    <citation type="submission" date="2023-07" db="EMBL/GenBank/DDBJ databases">
        <title>Brevundimonas soil sp. nov., isolated from the soil of chemical plant.</title>
        <authorList>
            <person name="Wu N."/>
        </authorList>
    </citation>
    <scope>NUCLEOTIDE SEQUENCE</scope>
    <source>
        <strain evidence="2">XZ-24</strain>
    </source>
</reference>
<dbReference type="Gene3D" id="3.40.630.30">
    <property type="match status" value="1"/>
</dbReference>